<feature type="signal peptide" evidence="1">
    <location>
        <begin position="1"/>
        <end position="16"/>
    </location>
</feature>
<reference evidence="2" key="1">
    <citation type="submission" date="2019-12" db="EMBL/GenBank/DDBJ databases">
        <title>An insight into the sialome of adult female Ixodes ricinus ticks feeding for 6 days.</title>
        <authorList>
            <person name="Perner J."/>
            <person name="Ribeiro J.M.C."/>
        </authorList>
    </citation>
    <scope>NUCLEOTIDE SEQUENCE</scope>
    <source>
        <strain evidence="2">Semi-engorged</strain>
        <tissue evidence="2">Salivary glands</tissue>
    </source>
</reference>
<accession>A0A6B0UBF5</accession>
<protein>
    <submittedName>
        <fullName evidence="2">Putative secreted protein</fullName>
    </submittedName>
</protein>
<sequence>MMQLFLPFHLFLFSWAEMLRNLESCIASLLCIVFGSVTHSLTLEPLLNVPIASWDSYKVSELVSCTAYQFLQVGDGQVAGSLNIGFCALLW</sequence>
<proteinExistence type="predicted"/>
<name>A0A6B0UBF5_IXORI</name>
<dbReference type="EMBL" id="GIFC01004291">
    <property type="protein sequence ID" value="MXU86374.1"/>
    <property type="molecule type" value="Transcribed_RNA"/>
</dbReference>
<evidence type="ECO:0000313" key="2">
    <source>
        <dbReference type="EMBL" id="MXU86374.1"/>
    </source>
</evidence>
<evidence type="ECO:0000256" key="1">
    <source>
        <dbReference type="SAM" id="SignalP"/>
    </source>
</evidence>
<organism evidence="2">
    <name type="scientific">Ixodes ricinus</name>
    <name type="common">Common tick</name>
    <name type="synonym">Acarus ricinus</name>
    <dbReference type="NCBI Taxonomy" id="34613"/>
    <lineage>
        <taxon>Eukaryota</taxon>
        <taxon>Metazoa</taxon>
        <taxon>Ecdysozoa</taxon>
        <taxon>Arthropoda</taxon>
        <taxon>Chelicerata</taxon>
        <taxon>Arachnida</taxon>
        <taxon>Acari</taxon>
        <taxon>Parasitiformes</taxon>
        <taxon>Ixodida</taxon>
        <taxon>Ixodoidea</taxon>
        <taxon>Ixodidae</taxon>
        <taxon>Ixodinae</taxon>
        <taxon>Ixodes</taxon>
    </lineage>
</organism>
<feature type="chain" id="PRO_5025630871" evidence="1">
    <location>
        <begin position="17"/>
        <end position="91"/>
    </location>
</feature>
<keyword evidence="1" id="KW-0732">Signal</keyword>
<dbReference type="AlphaFoldDB" id="A0A6B0UBF5"/>